<evidence type="ECO:0000313" key="3">
    <source>
        <dbReference type="Proteomes" id="UP000030341"/>
    </source>
</evidence>
<keyword evidence="2" id="KW-0418">Kinase</keyword>
<dbReference type="RefSeq" id="WP_040134836.1">
    <property type="nucleotide sequence ID" value="NZ_CP009889.1"/>
</dbReference>
<accession>A0A0A7EIT6</accession>
<dbReference type="AlphaFoldDB" id="A0A0A7EIT6"/>
<dbReference type="GO" id="GO:0009231">
    <property type="term" value="P:riboflavin biosynthetic process"/>
    <property type="evidence" value="ECO:0007669"/>
    <property type="project" value="InterPro"/>
</dbReference>
<gene>
    <name evidence="2" type="ORF">OM33_15440</name>
</gene>
<dbReference type="PANTHER" id="PTHR38011:SF11">
    <property type="entry name" value="2,5-DIAMINO-6-RIBOSYLAMINO-4(3H)-PYRIMIDINONE 5'-PHOSPHATE REDUCTASE"/>
    <property type="match status" value="1"/>
</dbReference>
<organism evidence="2 3">
    <name type="scientific">Pseudoalteromonas piratica</name>
    <dbReference type="NCBI Taxonomy" id="1348114"/>
    <lineage>
        <taxon>Bacteria</taxon>
        <taxon>Pseudomonadati</taxon>
        <taxon>Pseudomonadota</taxon>
        <taxon>Gammaproteobacteria</taxon>
        <taxon>Alteromonadales</taxon>
        <taxon>Pseudoalteromonadaceae</taxon>
        <taxon>Pseudoalteromonas</taxon>
    </lineage>
</organism>
<keyword evidence="3" id="KW-1185">Reference proteome</keyword>
<dbReference type="Gene3D" id="3.40.430.10">
    <property type="entry name" value="Dihydrofolate Reductase, subunit A"/>
    <property type="match status" value="1"/>
</dbReference>
<dbReference type="Pfam" id="PF01872">
    <property type="entry name" value="RibD_C"/>
    <property type="match status" value="1"/>
</dbReference>
<reference evidence="2 3" key="1">
    <citation type="submission" date="2014-11" db="EMBL/GenBank/DDBJ databases">
        <title>Complete Genome Sequence of Pseudoalteromonas sp. Strain OCN003 Isolated from Kaneohe Bay, Oahu, Hawaii.</title>
        <authorList>
            <person name="Beurmann S."/>
            <person name="Videau P."/>
            <person name="Ushijima B."/>
            <person name="Smith A.M."/>
            <person name="Aeby G.S."/>
            <person name="Callahan S.M."/>
            <person name="Belcaid M."/>
        </authorList>
    </citation>
    <scope>NUCLEOTIDE SEQUENCE [LARGE SCALE GENOMIC DNA]</scope>
    <source>
        <strain evidence="2 3">OCN003</strain>
    </source>
</reference>
<dbReference type="Proteomes" id="UP000030341">
    <property type="component" value="Chromosome 2"/>
</dbReference>
<evidence type="ECO:0000313" key="2">
    <source>
        <dbReference type="EMBL" id="AIY66539.1"/>
    </source>
</evidence>
<dbReference type="STRING" id="1348114.OM33_15440"/>
<name>A0A0A7EIT6_9GAMM</name>
<dbReference type="InterPro" id="IPR050765">
    <property type="entry name" value="Riboflavin_Biosynth_HTPR"/>
</dbReference>
<sequence length="177" mass="20011">MANKVFIATSLDGYIADKNNKIDWLHQLPNPTGDDLGFDAFFEGIDALLMGRNTFEMVLSFDVEWPYSKPVFVLSSTLTHIPKGYEGKVFFVNGELQNILKNLTELGYHNLYIDGGKTIQSFLKEDLVDEMILTRLPVLLGGGYPLFGDLPEPLGFKLLASKMYLDTVVQNHYVRDR</sequence>
<dbReference type="HOGENOM" id="CLU_043966_4_2_6"/>
<dbReference type="OrthoDB" id="9782335at2"/>
<dbReference type="eggNOG" id="COG0262">
    <property type="taxonomic scope" value="Bacteria"/>
</dbReference>
<dbReference type="PANTHER" id="PTHR38011">
    <property type="entry name" value="DIHYDROFOLATE REDUCTASE FAMILY PROTEIN (AFU_ORTHOLOGUE AFUA_8G06820)"/>
    <property type="match status" value="1"/>
</dbReference>
<dbReference type="GO" id="GO:0008703">
    <property type="term" value="F:5-amino-6-(5-phosphoribosylamino)uracil reductase activity"/>
    <property type="evidence" value="ECO:0007669"/>
    <property type="project" value="InterPro"/>
</dbReference>
<dbReference type="InterPro" id="IPR024072">
    <property type="entry name" value="DHFR-like_dom_sf"/>
</dbReference>
<evidence type="ECO:0000259" key="1">
    <source>
        <dbReference type="Pfam" id="PF01872"/>
    </source>
</evidence>
<dbReference type="SUPFAM" id="SSF53597">
    <property type="entry name" value="Dihydrofolate reductase-like"/>
    <property type="match status" value="1"/>
</dbReference>
<feature type="domain" description="Bacterial bifunctional deaminase-reductase C-terminal" evidence="1">
    <location>
        <begin position="6"/>
        <end position="160"/>
    </location>
</feature>
<proteinExistence type="predicted"/>
<dbReference type="InterPro" id="IPR002734">
    <property type="entry name" value="RibDG_C"/>
</dbReference>
<protein>
    <submittedName>
        <fullName evidence="2">Diacylglycerol kinase</fullName>
    </submittedName>
</protein>
<dbReference type="EMBL" id="CP009889">
    <property type="protein sequence ID" value="AIY66539.1"/>
    <property type="molecule type" value="Genomic_DNA"/>
</dbReference>
<dbReference type="GO" id="GO:0016301">
    <property type="term" value="F:kinase activity"/>
    <property type="evidence" value="ECO:0007669"/>
    <property type="project" value="UniProtKB-KW"/>
</dbReference>
<dbReference type="KEGG" id="pseo:OM33_15440"/>
<keyword evidence="2" id="KW-0808">Transferase</keyword>